<organism evidence="1">
    <name type="scientific">Mucor ambiguus</name>
    <dbReference type="NCBI Taxonomy" id="91626"/>
    <lineage>
        <taxon>Eukaryota</taxon>
        <taxon>Fungi</taxon>
        <taxon>Fungi incertae sedis</taxon>
        <taxon>Mucoromycota</taxon>
        <taxon>Mucoromycotina</taxon>
        <taxon>Mucoromycetes</taxon>
        <taxon>Mucorales</taxon>
        <taxon>Mucorineae</taxon>
        <taxon>Mucoraceae</taxon>
        <taxon>Mucor</taxon>
    </lineage>
</organism>
<accession>A0A0C9MV62</accession>
<keyword evidence="2" id="KW-1185">Reference proteome</keyword>
<gene>
    <name evidence="1" type="ORF">MAM1_0108c05499</name>
</gene>
<protein>
    <submittedName>
        <fullName evidence="1">Uncharacterized protein</fullName>
    </submittedName>
</protein>
<reference evidence="1" key="1">
    <citation type="submission" date="2014-09" db="EMBL/GenBank/DDBJ databases">
        <title>Draft genome sequence of an oleaginous Mucoromycotina fungus Mucor ambiguus NBRC6742.</title>
        <authorList>
            <person name="Takeda I."/>
            <person name="Yamane N."/>
            <person name="Morita T."/>
            <person name="Tamano K."/>
            <person name="Machida M."/>
            <person name="Baker S."/>
            <person name="Koike H."/>
        </authorList>
    </citation>
    <scope>NUCLEOTIDE SEQUENCE</scope>
    <source>
        <strain evidence="1">NBRC 6742</strain>
    </source>
</reference>
<proteinExistence type="predicted"/>
<dbReference type="EMBL" id="DF836397">
    <property type="protein sequence ID" value="GAN06023.1"/>
    <property type="molecule type" value="Genomic_DNA"/>
</dbReference>
<name>A0A0C9MV62_9FUNG</name>
<evidence type="ECO:0000313" key="1">
    <source>
        <dbReference type="EMBL" id="GAN06023.1"/>
    </source>
</evidence>
<dbReference type="Proteomes" id="UP000053815">
    <property type="component" value="Unassembled WGS sequence"/>
</dbReference>
<dbReference type="AlphaFoldDB" id="A0A0C9MV62"/>
<sequence length="920" mass="105816">MEEEYDYSMYTTVCTITICPVSNVLSIRRANNRISEASSRYASFNCLKIPLEFYYNKESGNIIYGDMMIGHYKQYPPHEKYVQVSNFVEDLYALYQHSRKGESTIKDDPQLCSAISCFLTKLYPDELSNQQEAFTTQYAFILPSHKYTNKIFVDDYFRPLLRATPWLTLDDASSKTVFTNRIDTLGHLLNGSLRPWLNLKLQREEKYFLCNLQKVFGQDKLLVSANFIRAVYDPDLIAASGRSMTALGGEILLSTKLLTPPLIFEIPISPAIDSMNNLAKFLSMKVFTHGDDDLNHDELDDYTTDREQNSLMRRLIRAISTSNFKDQWSQKIEVNQFSNSREWRHMLSDKNKRKLSQVTYMDILEFFSSFDMSSLGSSIMRYLNEHNDEEGFQSILTFDEYAAVESTYQNRFHHNSVNSDFANTCGHQFYLLKAQQSIFDFINTFRRNSHTTYTSVTEENLVEGYAYKILKMVQLSSKLGKPVVMKPVEETEKESSKPPAIQQEKLALLDKIQPYGYYVEANISCSYGIKMSLNQVIETAADDSRLQKSTMSIRDASCQAPEMYNSIFGALWRTIDGHSANPQCKSLHEDEPVDFDSYKANAADLVNAIKSSMENKANAIRDLDEVIYHYNAKPNCMCNIAITHRLVMDSGLLPYLKSIARTIVASLKTKAAFGNYKISCLIVTGEFLYKWLEQSNSTYGEYIWIELQKAIGSELNNKQLCIHLMMMQSVVLEDNNLDFWPLKLEKYRQVFSKQYFLRILAGGVRNFQVYQDKGDHWVKVPITEQDEEMIWNIPLLAIEGKRDLKCSLKEKFYVVFGLEEADDFYCQIELLPLSLTNLDNVDTALSSKINVALISDLHHFYSSADIVKARSTFPLEVMIMPCSYLSAIDLRLRMGIDASANDPLRYDHIAYSERLTLQKI</sequence>
<dbReference type="OrthoDB" id="2279696at2759"/>
<evidence type="ECO:0000313" key="2">
    <source>
        <dbReference type="Proteomes" id="UP000053815"/>
    </source>
</evidence>